<reference evidence="5" key="3">
    <citation type="submission" date="2025-04" db="UniProtKB">
        <authorList>
            <consortium name="RefSeq"/>
        </authorList>
    </citation>
    <scope>IDENTIFICATION</scope>
    <source>
        <strain evidence="5">CBS 781.70</strain>
    </source>
</reference>
<dbReference type="Proteomes" id="UP000504638">
    <property type="component" value="Unplaced"/>
</dbReference>
<feature type="compositionally biased region" description="Low complexity" evidence="1">
    <location>
        <begin position="49"/>
        <end position="58"/>
    </location>
</feature>
<reference evidence="5" key="2">
    <citation type="submission" date="2020-04" db="EMBL/GenBank/DDBJ databases">
        <authorList>
            <consortium name="NCBI Genome Project"/>
        </authorList>
    </citation>
    <scope>NUCLEOTIDE SEQUENCE</scope>
    <source>
        <strain evidence="5">CBS 781.70</strain>
    </source>
</reference>
<dbReference type="FunFam" id="3.90.1150.80:FF:000001">
    <property type="entry name" value="Chromosome segregation protein (Pcs1)"/>
    <property type="match status" value="1"/>
</dbReference>
<feature type="domain" description="Monopolin complex subunit Csm1/Pcs1 C-terminal" evidence="2">
    <location>
        <begin position="487"/>
        <end position="585"/>
    </location>
</feature>
<keyword evidence="4" id="KW-1185">Reference proteome</keyword>
<feature type="compositionally biased region" description="Acidic residues" evidence="1">
    <location>
        <begin position="179"/>
        <end position="211"/>
    </location>
</feature>
<proteinExistence type="predicted"/>
<gene>
    <name evidence="3 5" type="ORF">P152DRAFT_167235</name>
</gene>
<dbReference type="EMBL" id="ML975174">
    <property type="protein sequence ID" value="KAF1809249.1"/>
    <property type="molecule type" value="Genomic_DNA"/>
</dbReference>
<dbReference type="CDD" id="cd23787">
    <property type="entry name" value="RWD_CSM1"/>
    <property type="match status" value="1"/>
</dbReference>
<dbReference type="GO" id="GO:1990644">
    <property type="term" value="F:microtubule site clamp"/>
    <property type="evidence" value="ECO:0007669"/>
    <property type="project" value="TreeGrafter"/>
</dbReference>
<dbReference type="AlphaFoldDB" id="A0A6G1FUA9"/>
<dbReference type="InterPro" id="IPR040349">
    <property type="entry name" value="Csm1/Pcs1"/>
</dbReference>
<name>A0A6G1FUA9_9PEZI</name>
<reference evidence="3 5" key="1">
    <citation type="submission" date="2020-01" db="EMBL/GenBank/DDBJ databases">
        <authorList>
            <consortium name="DOE Joint Genome Institute"/>
            <person name="Haridas S."/>
            <person name="Albert R."/>
            <person name="Binder M."/>
            <person name="Bloem J."/>
            <person name="Labutti K."/>
            <person name="Salamov A."/>
            <person name="Andreopoulos B."/>
            <person name="Baker S.E."/>
            <person name="Barry K."/>
            <person name="Bills G."/>
            <person name="Bluhm B.H."/>
            <person name="Cannon C."/>
            <person name="Castanera R."/>
            <person name="Culley D.E."/>
            <person name="Daum C."/>
            <person name="Ezra D."/>
            <person name="Gonzalez J.B."/>
            <person name="Henrissat B."/>
            <person name="Kuo A."/>
            <person name="Liang C."/>
            <person name="Lipzen A."/>
            <person name="Lutzoni F."/>
            <person name="Magnuson J."/>
            <person name="Mondo S."/>
            <person name="Nolan M."/>
            <person name="Ohm R."/>
            <person name="Pangilinan J."/>
            <person name="Park H.-J."/>
            <person name="Ramirez L."/>
            <person name="Alfaro M."/>
            <person name="Sun H."/>
            <person name="Tritt A."/>
            <person name="Yoshinaga Y."/>
            <person name="Zwiers L.-H."/>
            <person name="Turgeon B.G."/>
            <person name="Goodwin S.B."/>
            <person name="Spatafora J.W."/>
            <person name="Crous P.W."/>
            <person name="Grigoriev I.V."/>
        </authorList>
    </citation>
    <scope>NUCLEOTIDE SEQUENCE</scope>
    <source>
        <strain evidence="3 5">CBS 781.70</strain>
    </source>
</reference>
<dbReference type="InterPro" id="IPR038608">
    <property type="entry name" value="Csm1/Pcs1_C_sf"/>
</dbReference>
<sequence length="607" mass="65361">MPKRAAATSLAQLVDPLSDDDFQSDHGMMPTPDSTNENVAPSKRKGTAKPKPATTRATNRVAKKPAARRTSGASLVVTGGTKRKAGTTKASRAALAERPNPAGEVVGGSDTEEVDEFDAAVEDVSLVEIPMPPVEAVKPAKGKAGKTRAPSRSRARATIPAHERNGRPAPRKKGRQEVIVEEPEEDVEESVEEEEQAMAMEVDEPVKEEEEAMVPVPVPVRTALRPIPSATASARTRSTSRQPQPLGMGWRGGSFSDTERSSDPMLRRRIGELTKKMESLELKYRNLRVVGMQDAETNFDRLRQGTDQRAKAQDDLIASLKRELSIARSTTTPPPDTSHLTTQITTLTTQLTTATAQSKSLTTQTHALTSQNHSLTSENQRLATKLDALTAENAGLHTDSKSLSSALHSAQSDAKSLSAALQSAQSENRSLAAKLASTRASSAPAETGKPPASTKKALPVVQRGAGGKAAVELAVAEKEREVREMRVKEELYSDLTGLMIRAVKRGEREDVFDCIQTGPNGTLRFNLHVPSPDAPSKGSTTPHLPSSNAYEDDEIGYTPLLDAKNDRELLAILPDYLTEEICFPRGSAAKFYGRVMGSMSARVEMEG</sequence>
<dbReference type="GO" id="GO:0005730">
    <property type="term" value="C:nucleolus"/>
    <property type="evidence" value="ECO:0007669"/>
    <property type="project" value="TreeGrafter"/>
</dbReference>
<dbReference type="Pfam" id="PF12539">
    <property type="entry name" value="Csm1"/>
    <property type="match status" value="1"/>
</dbReference>
<feature type="region of interest" description="Disordered" evidence="1">
    <location>
        <begin position="1"/>
        <end position="110"/>
    </location>
</feature>
<feature type="compositionally biased region" description="Basic residues" evidence="1">
    <location>
        <begin position="140"/>
        <end position="155"/>
    </location>
</feature>
<dbReference type="GO" id="GO:0034506">
    <property type="term" value="C:chromosome, centromeric core domain"/>
    <property type="evidence" value="ECO:0007669"/>
    <property type="project" value="TreeGrafter"/>
</dbReference>
<protein>
    <recommendedName>
        <fullName evidence="2">Monopolin complex subunit Csm1/Pcs1 C-terminal domain-containing protein</fullName>
    </recommendedName>
</protein>
<dbReference type="GO" id="GO:0033551">
    <property type="term" value="C:monopolin complex"/>
    <property type="evidence" value="ECO:0007669"/>
    <property type="project" value="InterPro"/>
</dbReference>
<organism evidence="3">
    <name type="scientific">Eremomyces bilateralis CBS 781.70</name>
    <dbReference type="NCBI Taxonomy" id="1392243"/>
    <lineage>
        <taxon>Eukaryota</taxon>
        <taxon>Fungi</taxon>
        <taxon>Dikarya</taxon>
        <taxon>Ascomycota</taxon>
        <taxon>Pezizomycotina</taxon>
        <taxon>Dothideomycetes</taxon>
        <taxon>Dothideomycetes incertae sedis</taxon>
        <taxon>Eremomycetales</taxon>
        <taxon>Eremomycetaceae</taxon>
        <taxon>Eremomyces</taxon>
    </lineage>
</organism>
<dbReference type="PANTHER" id="PTHR28006:SF1">
    <property type="entry name" value="MONOPOLIN COMPLEX SUBUNIT CSM1"/>
    <property type="match status" value="1"/>
</dbReference>
<dbReference type="RefSeq" id="XP_033530880.1">
    <property type="nucleotide sequence ID" value="XM_033674057.1"/>
</dbReference>
<feature type="region of interest" description="Disordered" evidence="1">
    <location>
        <begin position="230"/>
        <end position="263"/>
    </location>
</feature>
<evidence type="ECO:0000256" key="1">
    <source>
        <dbReference type="SAM" id="MobiDB-lite"/>
    </source>
</evidence>
<dbReference type="GeneID" id="54414627"/>
<feature type="region of interest" description="Disordered" evidence="1">
    <location>
        <begin position="529"/>
        <end position="551"/>
    </location>
</feature>
<evidence type="ECO:0000259" key="2">
    <source>
        <dbReference type="Pfam" id="PF12539"/>
    </source>
</evidence>
<accession>A0A6G1FUA9</accession>
<feature type="compositionally biased region" description="Low complexity" evidence="1">
    <location>
        <begin position="230"/>
        <end position="241"/>
    </location>
</feature>
<feature type="region of interest" description="Disordered" evidence="1">
    <location>
        <begin position="132"/>
        <end position="211"/>
    </location>
</feature>
<feature type="compositionally biased region" description="Polar residues" evidence="1">
    <location>
        <begin position="537"/>
        <end position="549"/>
    </location>
</feature>
<dbReference type="PANTHER" id="PTHR28006">
    <property type="entry name" value="MONOPOLIN COMPLEX SUBUNIT CSM1"/>
    <property type="match status" value="1"/>
</dbReference>
<dbReference type="GO" id="GO:0051315">
    <property type="term" value="P:attachment of mitotic spindle microtubules to kinetochore"/>
    <property type="evidence" value="ECO:0007669"/>
    <property type="project" value="TreeGrafter"/>
</dbReference>
<feature type="region of interest" description="Disordered" evidence="1">
    <location>
        <begin position="430"/>
        <end position="454"/>
    </location>
</feature>
<evidence type="ECO:0000313" key="5">
    <source>
        <dbReference type="RefSeq" id="XP_033530880.1"/>
    </source>
</evidence>
<evidence type="ECO:0000313" key="4">
    <source>
        <dbReference type="Proteomes" id="UP000504638"/>
    </source>
</evidence>
<dbReference type="GO" id="GO:0045144">
    <property type="term" value="P:meiotic sister chromatid segregation"/>
    <property type="evidence" value="ECO:0007669"/>
    <property type="project" value="TreeGrafter"/>
</dbReference>
<evidence type="ECO:0000313" key="3">
    <source>
        <dbReference type="EMBL" id="KAF1809249.1"/>
    </source>
</evidence>
<dbReference type="GO" id="GO:0072686">
    <property type="term" value="C:mitotic spindle"/>
    <property type="evidence" value="ECO:0007669"/>
    <property type="project" value="TreeGrafter"/>
</dbReference>
<dbReference type="InterPro" id="IPR020981">
    <property type="entry name" value="Csm1/Pcs1_C"/>
</dbReference>
<dbReference type="OrthoDB" id="2431049at2759"/>
<dbReference type="Gene3D" id="3.90.1150.80">
    <property type="match status" value="1"/>
</dbReference>